<dbReference type="HOGENOM" id="CLU_731625_0_0_1"/>
<organism evidence="9 10">
    <name type="scientific">Dactylellina haptotyla (strain CBS 200.50)</name>
    <name type="common">Nematode-trapping fungus</name>
    <name type="synonym">Monacrosporium haptotylum</name>
    <dbReference type="NCBI Taxonomy" id="1284197"/>
    <lineage>
        <taxon>Eukaryota</taxon>
        <taxon>Fungi</taxon>
        <taxon>Dikarya</taxon>
        <taxon>Ascomycota</taxon>
        <taxon>Pezizomycotina</taxon>
        <taxon>Orbiliomycetes</taxon>
        <taxon>Orbiliales</taxon>
        <taxon>Orbiliaceae</taxon>
        <taxon>Dactylellina</taxon>
    </lineage>
</organism>
<evidence type="ECO:0000313" key="10">
    <source>
        <dbReference type="Proteomes" id="UP000015100"/>
    </source>
</evidence>
<feature type="region of interest" description="Disordered" evidence="6">
    <location>
        <begin position="143"/>
        <end position="166"/>
    </location>
</feature>
<keyword evidence="3" id="KW-0378">Hydrolase</keyword>
<dbReference type="OrthoDB" id="206201at2759"/>
<keyword evidence="2" id="KW-0645">Protease</keyword>
<dbReference type="Proteomes" id="UP000015100">
    <property type="component" value="Unassembled WGS sequence"/>
</dbReference>
<evidence type="ECO:0000259" key="8">
    <source>
        <dbReference type="Pfam" id="PF00082"/>
    </source>
</evidence>
<keyword evidence="4" id="KW-0720">Serine protease</keyword>
<evidence type="ECO:0000256" key="5">
    <source>
        <dbReference type="PROSITE-ProRule" id="PRU01240"/>
    </source>
</evidence>
<comment type="similarity">
    <text evidence="1 5">Belongs to the peptidase S8 family.</text>
</comment>
<dbReference type="InterPro" id="IPR023827">
    <property type="entry name" value="Peptidase_S8_Asp-AS"/>
</dbReference>
<dbReference type="EMBL" id="AQGS01000047">
    <property type="protein sequence ID" value="EPS44397.1"/>
    <property type="molecule type" value="Genomic_DNA"/>
</dbReference>
<dbReference type="PANTHER" id="PTHR43806:SF11">
    <property type="entry name" value="CEREVISIN-RELATED"/>
    <property type="match status" value="1"/>
</dbReference>
<dbReference type="Gene3D" id="3.40.50.200">
    <property type="entry name" value="Peptidase S8/S53 domain"/>
    <property type="match status" value="1"/>
</dbReference>
<dbReference type="GO" id="GO:0004252">
    <property type="term" value="F:serine-type endopeptidase activity"/>
    <property type="evidence" value="ECO:0007669"/>
    <property type="project" value="InterPro"/>
</dbReference>
<name>S8C9S9_DACHA</name>
<evidence type="ECO:0000313" key="9">
    <source>
        <dbReference type="EMBL" id="EPS44397.1"/>
    </source>
</evidence>
<proteinExistence type="inferred from homology"/>
<evidence type="ECO:0000256" key="7">
    <source>
        <dbReference type="SAM" id="SignalP"/>
    </source>
</evidence>
<keyword evidence="7" id="KW-0732">Signal</keyword>
<comment type="caution">
    <text evidence="5">Lacks conserved residue(s) required for the propagation of feature annotation.</text>
</comment>
<evidence type="ECO:0000256" key="4">
    <source>
        <dbReference type="ARBA" id="ARBA00022825"/>
    </source>
</evidence>
<evidence type="ECO:0000256" key="1">
    <source>
        <dbReference type="ARBA" id="ARBA00011073"/>
    </source>
</evidence>
<dbReference type="PANTHER" id="PTHR43806">
    <property type="entry name" value="PEPTIDASE S8"/>
    <property type="match status" value="1"/>
</dbReference>
<feature type="chain" id="PRO_5004561743" description="Peptidase S8/S53 domain-containing protein" evidence="7">
    <location>
        <begin position="22"/>
        <end position="378"/>
    </location>
</feature>
<reference evidence="10" key="2">
    <citation type="submission" date="2013-04" db="EMBL/GenBank/DDBJ databases">
        <title>Genomic mechanisms accounting for the adaptation to parasitism in nematode-trapping fungi.</title>
        <authorList>
            <person name="Ahren D.G."/>
        </authorList>
    </citation>
    <scope>NUCLEOTIDE SEQUENCE [LARGE SCALE GENOMIC DNA]</scope>
    <source>
        <strain evidence="10">CBS 200.50</strain>
    </source>
</reference>
<dbReference type="PROSITE" id="PS51892">
    <property type="entry name" value="SUBTILASE"/>
    <property type="match status" value="1"/>
</dbReference>
<reference evidence="9 10" key="1">
    <citation type="journal article" date="2013" name="PLoS Genet.">
        <title>Genomic mechanisms accounting for the adaptation to parasitism in nematode-trapping fungi.</title>
        <authorList>
            <person name="Meerupati T."/>
            <person name="Andersson K.M."/>
            <person name="Friman E."/>
            <person name="Kumar D."/>
            <person name="Tunlid A."/>
            <person name="Ahren D."/>
        </authorList>
    </citation>
    <scope>NUCLEOTIDE SEQUENCE [LARGE SCALE GENOMIC DNA]</scope>
    <source>
        <strain evidence="9 10">CBS 200.50</strain>
    </source>
</reference>
<dbReference type="Pfam" id="PF00082">
    <property type="entry name" value="Peptidase_S8"/>
    <property type="match status" value="1"/>
</dbReference>
<keyword evidence="10" id="KW-1185">Reference proteome</keyword>
<gene>
    <name evidence="9" type="ORF">H072_1626</name>
</gene>
<protein>
    <recommendedName>
        <fullName evidence="8">Peptidase S8/S53 domain-containing protein</fullName>
    </recommendedName>
</protein>
<evidence type="ECO:0000256" key="6">
    <source>
        <dbReference type="SAM" id="MobiDB-lite"/>
    </source>
</evidence>
<dbReference type="InterPro" id="IPR022398">
    <property type="entry name" value="Peptidase_S8_His-AS"/>
</dbReference>
<dbReference type="STRING" id="1284197.S8C9S9"/>
<dbReference type="InterPro" id="IPR050131">
    <property type="entry name" value="Peptidase_S8_subtilisin-like"/>
</dbReference>
<feature type="domain" description="Peptidase S8/S53" evidence="8">
    <location>
        <begin position="206"/>
        <end position="287"/>
    </location>
</feature>
<evidence type="ECO:0000256" key="2">
    <source>
        <dbReference type="ARBA" id="ARBA00022670"/>
    </source>
</evidence>
<dbReference type="SUPFAM" id="SSF52743">
    <property type="entry name" value="Subtilisin-like"/>
    <property type="match status" value="1"/>
</dbReference>
<accession>S8C9S9</accession>
<dbReference type="PROSITE" id="PS00136">
    <property type="entry name" value="SUBTILASE_ASP"/>
    <property type="match status" value="1"/>
</dbReference>
<dbReference type="GO" id="GO:0006508">
    <property type="term" value="P:proteolysis"/>
    <property type="evidence" value="ECO:0007669"/>
    <property type="project" value="UniProtKB-KW"/>
</dbReference>
<sequence length="378" mass="42188">MIEILFFAFYFLVVFSPSSSAWSSSFAPFRNTTVTQDPNGDKTVGDFIVLLKPEEERPWDILFGELGLNSHPNIKLQNPSKDRYGTRYGDDVLTFGQNLRMARIKNLRRSDRDKIKSLASVDSIQPPIKPMIPKFDIEFPRASSSKTQKRNLDKRENSPTAEFYTHNGKPWNLERLSTLWNLAEPPRPADQLAFTYLHFDKYPGTGVDVYILDSGLRMKHSVQFGNRIGRLFDEGIDADDYTGHGTICASIIGSKSVGVAFGANIFGVKVGADEKIAGSLNKSTTSSRADHISVEFAIDGVISRHKQRLEDPSFKGSVISISWFVTNPVDKDDLHVLARPEKGILFKLLERAIDEGIHITAPAGDYGTDACLFRLLLG</sequence>
<dbReference type="InterPro" id="IPR000209">
    <property type="entry name" value="Peptidase_S8/S53_dom"/>
</dbReference>
<dbReference type="eggNOG" id="KOG1153">
    <property type="taxonomic scope" value="Eukaryota"/>
</dbReference>
<dbReference type="InterPro" id="IPR036852">
    <property type="entry name" value="Peptidase_S8/S53_dom_sf"/>
</dbReference>
<dbReference type="AlphaFoldDB" id="S8C9S9"/>
<evidence type="ECO:0000256" key="3">
    <source>
        <dbReference type="ARBA" id="ARBA00022801"/>
    </source>
</evidence>
<feature type="signal peptide" evidence="7">
    <location>
        <begin position="1"/>
        <end position="21"/>
    </location>
</feature>
<dbReference type="PROSITE" id="PS00137">
    <property type="entry name" value="SUBTILASE_HIS"/>
    <property type="match status" value="1"/>
</dbReference>
<comment type="caution">
    <text evidence="9">The sequence shown here is derived from an EMBL/GenBank/DDBJ whole genome shotgun (WGS) entry which is preliminary data.</text>
</comment>